<dbReference type="InterPro" id="IPR017665">
    <property type="entry name" value="Guanylate_kinase"/>
</dbReference>
<dbReference type="Pfam" id="PF00625">
    <property type="entry name" value="Guanylate_kin"/>
    <property type="match status" value="1"/>
</dbReference>
<accession>S6B0W6</accession>
<dbReference type="NCBIfam" id="TIGR03263">
    <property type="entry name" value="guanyl_kin"/>
    <property type="match status" value="1"/>
</dbReference>
<keyword evidence="4" id="KW-0547">Nucleotide-binding</keyword>
<dbReference type="PANTHER" id="PTHR23117">
    <property type="entry name" value="GUANYLATE KINASE-RELATED"/>
    <property type="match status" value="1"/>
</dbReference>
<dbReference type="AlphaFoldDB" id="S6B0W6"/>
<evidence type="ECO:0000256" key="2">
    <source>
        <dbReference type="ARBA" id="ARBA00012961"/>
    </source>
</evidence>
<proteinExistence type="evidence at transcript level"/>
<dbReference type="PROSITE" id="PS50052">
    <property type="entry name" value="GUANYLATE_KINASE_2"/>
    <property type="match status" value="1"/>
</dbReference>
<dbReference type="CDD" id="cd00071">
    <property type="entry name" value="GMPK"/>
    <property type="match status" value="1"/>
</dbReference>
<dbReference type="InterPro" id="IPR020590">
    <property type="entry name" value="Guanylate_kinase_CS"/>
</dbReference>
<dbReference type="EC" id="2.7.4.8" evidence="2"/>
<evidence type="ECO:0000259" key="7">
    <source>
        <dbReference type="PROSITE" id="PS50052"/>
    </source>
</evidence>
<dbReference type="GO" id="GO:0004385">
    <property type="term" value="F:GMP kinase activity"/>
    <property type="evidence" value="ECO:0007669"/>
    <property type="project" value="UniProtKB-EC"/>
</dbReference>
<dbReference type="GO" id="GO:0005829">
    <property type="term" value="C:cytosol"/>
    <property type="evidence" value="ECO:0007669"/>
    <property type="project" value="TreeGrafter"/>
</dbReference>
<dbReference type="SMART" id="SM00072">
    <property type="entry name" value="GuKc"/>
    <property type="match status" value="1"/>
</dbReference>
<keyword evidence="3" id="KW-0808">Transferase</keyword>
<dbReference type="PANTHER" id="PTHR23117:SF13">
    <property type="entry name" value="GUANYLATE KINASE"/>
    <property type="match status" value="1"/>
</dbReference>
<dbReference type="EMBL" id="AK441189">
    <property type="protein sequence ID" value="BAN64983.1"/>
    <property type="molecule type" value="mRNA"/>
</dbReference>
<keyword evidence="5 8" id="KW-0418">Kinase</keyword>
<evidence type="ECO:0000256" key="1">
    <source>
        <dbReference type="ARBA" id="ARBA00005790"/>
    </source>
</evidence>
<comment type="similarity">
    <text evidence="1">Belongs to the guanylate kinase family.</text>
</comment>
<dbReference type="VEuPathDB" id="PiroplasmaDB:BBOV_II006160"/>
<reference evidence="8" key="1">
    <citation type="journal article" date="2014" name="BMC Genomics">
        <title>The Babesia bovis gene and promoter model: an update from full-length EST analysis.</title>
        <authorList>
            <person name="Yamagishi J."/>
            <person name="Wakaguri H."/>
            <person name="Yokoyama N."/>
            <person name="Yamashita R."/>
            <person name="Suzuki Y."/>
            <person name="Xuan X."/>
            <person name="Igarashi I."/>
        </authorList>
    </citation>
    <scope>NUCLEOTIDE SEQUENCE</scope>
    <source>
        <strain evidence="8">Texas</strain>
    </source>
</reference>
<dbReference type="PROSITE" id="PS00856">
    <property type="entry name" value="GUANYLATE_KINASE_1"/>
    <property type="match status" value="1"/>
</dbReference>
<dbReference type="GO" id="GO:0005524">
    <property type="term" value="F:ATP binding"/>
    <property type="evidence" value="ECO:0007669"/>
    <property type="project" value="UniProtKB-KW"/>
</dbReference>
<evidence type="ECO:0000256" key="3">
    <source>
        <dbReference type="ARBA" id="ARBA00022679"/>
    </source>
</evidence>
<feature type="domain" description="Guanylate kinase-like" evidence="7">
    <location>
        <begin position="4"/>
        <end position="185"/>
    </location>
</feature>
<evidence type="ECO:0000313" key="8">
    <source>
        <dbReference type="EMBL" id="BAN64983.1"/>
    </source>
</evidence>
<organism evidence="8">
    <name type="scientific">Babesia bovis</name>
    <dbReference type="NCBI Taxonomy" id="5865"/>
    <lineage>
        <taxon>Eukaryota</taxon>
        <taxon>Sar</taxon>
        <taxon>Alveolata</taxon>
        <taxon>Apicomplexa</taxon>
        <taxon>Aconoidasida</taxon>
        <taxon>Piroplasmida</taxon>
        <taxon>Babesiidae</taxon>
        <taxon>Babesia</taxon>
    </lineage>
</organism>
<gene>
    <name evidence="8" type="primary">BBOV_II006160</name>
</gene>
<name>S6B0W6_BABBO</name>
<keyword evidence="6" id="KW-0067">ATP-binding</keyword>
<evidence type="ECO:0000256" key="4">
    <source>
        <dbReference type="ARBA" id="ARBA00022741"/>
    </source>
</evidence>
<dbReference type="SUPFAM" id="SSF52540">
    <property type="entry name" value="P-loop containing nucleoside triphosphate hydrolases"/>
    <property type="match status" value="1"/>
</dbReference>
<dbReference type="InterPro" id="IPR027417">
    <property type="entry name" value="P-loop_NTPase"/>
</dbReference>
<dbReference type="Gene3D" id="3.40.50.300">
    <property type="entry name" value="P-loop containing nucleotide triphosphate hydrolases"/>
    <property type="match status" value="1"/>
</dbReference>
<protein>
    <recommendedName>
        <fullName evidence="2">guanylate kinase</fullName>
        <ecNumber evidence="2">2.7.4.8</ecNumber>
    </recommendedName>
</protein>
<evidence type="ECO:0000256" key="6">
    <source>
        <dbReference type="ARBA" id="ARBA00022840"/>
    </source>
</evidence>
<sequence>MAQVPFLVIVGPSGVGKTTLYKMLLEEFQGFFELSVSCTTRKIRPHEIDGVNYYFITEEKFNQMKDEGAFLECATYVGNQYGTPCSEITRIQSKGKVPLLEIEVCGFQKIKSLGIPLYSVFVSTSDIDALRKRLVRRGSDEEQTVDKRIGRAVEEIAEAKHAGFSMILYNDVLEVAYKQLREQIIKWYGLKSDQ</sequence>
<dbReference type="InterPro" id="IPR008144">
    <property type="entry name" value="Guanylate_kin-like_dom"/>
</dbReference>
<dbReference type="InterPro" id="IPR008145">
    <property type="entry name" value="GK/Ca_channel_bsu"/>
</dbReference>
<evidence type="ECO:0000256" key="5">
    <source>
        <dbReference type="ARBA" id="ARBA00022777"/>
    </source>
</evidence>